<protein>
    <submittedName>
        <fullName evidence="3">Uncharacterized protein</fullName>
    </submittedName>
</protein>
<proteinExistence type="predicted"/>
<evidence type="ECO:0000313" key="3">
    <source>
        <dbReference type="WBParaSite" id="jg16176"/>
    </source>
</evidence>
<sequence length="103" mass="11669">MELNGRVLNEQINFAAIGRALGMEPWALFQYMHNLIPGGCKSLLDGRRSAAKSGGGKHQITIVKLVKVEDKAVYRGFMFQKKRQNKDGSKQEWHCNKHKEKNG</sequence>
<reference evidence="3" key="1">
    <citation type="submission" date="2022-11" db="UniProtKB">
        <authorList>
            <consortium name="WormBaseParasite"/>
        </authorList>
    </citation>
    <scope>IDENTIFICATION</scope>
</reference>
<dbReference type="WBParaSite" id="jg16176">
    <property type="protein sequence ID" value="jg16176"/>
    <property type="gene ID" value="jg16176"/>
</dbReference>
<dbReference type="Proteomes" id="UP000887574">
    <property type="component" value="Unplaced"/>
</dbReference>
<evidence type="ECO:0000256" key="1">
    <source>
        <dbReference type="SAM" id="MobiDB-lite"/>
    </source>
</evidence>
<feature type="compositionally biased region" description="Basic and acidic residues" evidence="1">
    <location>
        <begin position="85"/>
        <end position="103"/>
    </location>
</feature>
<organism evidence="2 3">
    <name type="scientific">Ditylenchus dipsaci</name>
    <dbReference type="NCBI Taxonomy" id="166011"/>
    <lineage>
        <taxon>Eukaryota</taxon>
        <taxon>Metazoa</taxon>
        <taxon>Ecdysozoa</taxon>
        <taxon>Nematoda</taxon>
        <taxon>Chromadorea</taxon>
        <taxon>Rhabditida</taxon>
        <taxon>Tylenchina</taxon>
        <taxon>Tylenchomorpha</taxon>
        <taxon>Sphaerularioidea</taxon>
        <taxon>Anguinidae</taxon>
        <taxon>Anguininae</taxon>
        <taxon>Ditylenchus</taxon>
    </lineage>
</organism>
<name>A0A915D581_9BILA</name>
<keyword evidence="2" id="KW-1185">Reference proteome</keyword>
<evidence type="ECO:0000313" key="2">
    <source>
        <dbReference type="Proteomes" id="UP000887574"/>
    </source>
</evidence>
<dbReference type="AlphaFoldDB" id="A0A915D581"/>
<accession>A0A915D581</accession>
<feature type="region of interest" description="Disordered" evidence="1">
    <location>
        <begin position="84"/>
        <end position="103"/>
    </location>
</feature>